<dbReference type="RefSeq" id="WP_091237339.1">
    <property type="nucleotide sequence ID" value="NZ_FMCU01000001.1"/>
</dbReference>
<sequence length="67" mass="7072">MTTPDLANVSWRKSARSSANGSDCVEVAELSGALAVRDSKDPQGPALLFDRGAWSSFVVGLRRGLHG</sequence>
<gene>
    <name evidence="2" type="ORF">GA0070216_101193</name>
</gene>
<feature type="domain" description="DUF397" evidence="1">
    <location>
        <begin position="10"/>
        <end position="62"/>
    </location>
</feature>
<evidence type="ECO:0000313" key="3">
    <source>
        <dbReference type="Proteomes" id="UP000198797"/>
    </source>
</evidence>
<protein>
    <recommendedName>
        <fullName evidence="1">DUF397 domain-containing protein</fullName>
    </recommendedName>
</protein>
<proteinExistence type="predicted"/>
<dbReference type="AlphaFoldDB" id="A0A1C4U1Z0"/>
<dbReference type="Proteomes" id="UP000198797">
    <property type="component" value="Unassembled WGS sequence"/>
</dbReference>
<dbReference type="InterPro" id="IPR007278">
    <property type="entry name" value="DUF397"/>
</dbReference>
<dbReference type="Pfam" id="PF04149">
    <property type="entry name" value="DUF397"/>
    <property type="match status" value="1"/>
</dbReference>
<name>A0A1C4U1Z0_9ACTN</name>
<evidence type="ECO:0000259" key="1">
    <source>
        <dbReference type="Pfam" id="PF04149"/>
    </source>
</evidence>
<dbReference type="OrthoDB" id="4570646at2"/>
<reference evidence="3" key="1">
    <citation type="submission" date="2016-06" db="EMBL/GenBank/DDBJ databases">
        <authorList>
            <person name="Varghese N."/>
            <person name="Submissions Spin"/>
        </authorList>
    </citation>
    <scope>NUCLEOTIDE SEQUENCE [LARGE SCALE GENOMIC DNA]</scope>
    <source>
        <strain evidence="3">DSM 44100</strain>
    </source>
</reference>
<keyword evidence="3" id="KW-1185">Reference proteome</keyword>
<dbReference type="EMBL" id="FMCU01000001">
    <property type="protein sequence ID" value="SCE65654.1"/>
    <property type="molecule type" value="Genomic_DNA"/>
</dbReference>
<dbReference type="STRING" id="121616.GA0070216_101193"/>
<organism evidence="2 3">
    <name type="scientific">Micromonospora matsumotoense</name>
    <dbReference type="NCBI Taxonomy" id="121616"/>
    <lineage>
        <taxon>Bacteria</taxon>
        <taxon>Bacillati</taxon>
        <taxon>Actinomycetota</taxon>
        <taxon>Actinomycetes</taxon>
        <taxon>Micromonosporales</taxon>
        <taxon>Micromonosporaceae</taxon>
        <taxon>Micromonospora</taxon>
    </lineage>
</organism>
<accession>A0A1C4U1Z0</accession>
<evidence type="ECO:0000313" key="2">
    <source>
        <dbReference type="EMBL" id="SCE65654.1"/>
    </source>
</evidence>